<dbReference type="PROSITE" id="PS50106">
    <property type="entry name" value="PDZ"/>
    <property type="match status" value="2"/>
</dbReference>
<dbReference type="NCBIfam" id="TIGR02037">
    <property type="entry name" value="degP_htrA_DO"/>
    <property type="match status" value="1"/>
</dbReference>
<keyword evidence="9" id="KW-0574">Periplasm</keyword>
<evidence type="ECO:0000313" key="18">
    <source>
        <dbReference type="EMBL" id="MCK8786547.1"/>
    </source>
</evidence>
<feature type="active site" description="Charge relay system" evidence="14">
    <location>
        <position position="239"/>
    </location>
</feature>
<comment type="caution">
    <text evidence="18">The sequence shown here is derived from an EMBL/GenBank/DDBJ whole genome shotgun (WGS) entry which is preliminary data.</text>
</comment>
<feature type="active site" description="Charge relay system" evidence="14">
    <location>
        <position position="165"/>
    </location>
</feature>
<evidence type="ECO:0000256" key="1">
    <source>
        <dbReference type="ARBA" id="ARBA00001772"/>
    </source>
</evidence>
<evidence type="ECO:0000256" key="14">
    <source>
        <dbReference type="PIRSR" id="PIRSR611782-1"/>
    </source>
</evidence>
<comment type="similarity">
    <text evidence="3">Belongs to the peptidase S1C family.</text>
</comment>
<dbReference type="InterPro" id="IPR041489">
    <property type="entry name" value="PDZ_6"/>
</dbReference>
<evidence type="ECO:0000256" key="13">
    <source>
        <dbReference type="ARBA" id="ARBA00032850"/>
    </source>
</evidence>
<keyword evidence="19" id="KW-1185">Reference proteome</keyword>
<dbReference type="EC" id="3.4.21.107" evidence="4"/>
<evidence type="ECO:0000256" key="5">
    <source>
        <dbReference type="ARBA" id="ARBA00013958"/>
    </source>
</evidence>
<protein>
    <recommendedName>
        <fullName evidence="5">Probable periplasmic serine endoprotease DegP-like</fullName>
        <ecNumber evidence="4">3.4.21.107</ecNumber>
    </recommendedName>
    <alternativeName>
        <fullName evidence="13">Protease Do</fullName>
    </alternativeName>
</protein>
<dbReference type="Gene3D" id="2.40.10.120">
    <property type="match status" value="1"/>
</dbReference>
<evidence type="ECO:0000256" key="4">
    <source>
        <dbReference type="ARBA" id="ARBA00013035"/>
    </source>
</evidence>
<dbReference type="Pfam" id="PF13180">
    <property type="entry name" value="PDZ_2"/>
    <property type="match status" value="1"/>
</dbReference>
<evidence type="ECO:0000256" key="8">
    <source>
        <dbReference type="ARBA" id="ARBA00022737"/>
    </source>
</evidence>
<comment type="subcellular location">
    <subcellularLocation>
        <location evidence="2">Periplasm</location>
    </subcellularLocation>
</comment>
<evidence type="ECO:0000256" key="2">
    <source>
        <dbReference type="ARBA" id="ARBA00004418"/>
    </source>
</evidence>
<dbReference type="RefSeq" id="WP_248668662.1">
    <property type="nucleotide sequence ID" value="NZ_JALPRX010000089.1"/>
</dbReference>
<evidence type="ECO:0000259" key="17">
    <source>
        <dbReference type="PROSITE" id="PS50106"/>
    </source>
</evidence>
<evidence type="ECO:0000256" key="15">
    <source>
        <dbReference type="PIRSR" id="PIRSR611782-2"/>
    </source>
</evidence>
<dbReference type="InterPro" id="IPR001940">
    <property type="entry name" value="Peptidase_S1C"/>
</dbReference>
<keyword evidence="11" id="KW-0720">Serine protease</keyword>
<evidence type="ECO:0000256" key="6">
    <source>
        <dbReference type="ARBA" id="ARBA00022670"/>
    </source>
</evidence>
<keyword evidence="12" id="KW-0346">Stress response</keyword>
<dbReference type="GO" id="GO:0004252">
    <property type="term" value="F:serine-type endopeptidase activity"/>
    <property type="evidence" value="ECO:0007669"/>
    <property type="project" value="InterPro"/>
</dbReference>
<name>A0A9X1YB97_9PROT</name>
<dbReference type="InterPro" id="IPR001478">
    <property type="entry name" value="PDZ"/>
</dbReference>
<dbReference type="SUPFAM" id="SSF50156">
    <property type="entry name" value="PDZ domain-like"/>
    <property type="match status" value="2"/>
</dbReference>
<gene>
    <name evidence="18" type="ORF">M0638_19405</name>
</gene>
<keyword evidence="10" id="KW-0378">Hydrolase</keyword>
<proteinExistence type="inferred from homology"/>
<dbReference type="InterPro" id="IPR009003">
    <property type="entry name" value="Peptidase_S1_PA"/>
</dbReference>
<keyword evidence="8" id="KW-0677">Repeat</keyword>
<dbReference type="FunFam" id="2.40.10.120:FF:000007">
    <property type="entry name" value="Periplasmic serine endoprotease DegP-like"/>
    <property type="match status" value="1"/>
</dbReference>
<evidence type="ECO:0000256" key="16">
    <source>
        <dbReference type="SAM" id="MobiDB-lite"/>
    </source>
</evidence>
<feature type="domain" description="PDZ" evidence="17">
    <location>
        <begin position="393"/>
        <end position="490"/>
    </location>
</feature>
<dbReference type="PRINTS" id="PR00834">
    <property type="entry name" value="PROTEASES2C"/>
</dbReference>
<keyword evidence="6" id="KW-0645">Protease</keyword>
<reference evidence="18" key="1">
    <citation type="submission" date="2022-04" db="EMBL/GenBank/DDBJ databases">
        <title>Roseomonas acroporae sp. nov., isolated from coral Acropora digitifera.</title>
        <authorList>
            <person name="Sun H."/>
        </authorList>
    </citation>
    <scope>NUCLEOTIDE SEQUENCE</scope>
    <source>
        <strain evidence="18">NAR14</strain>
    </source>
</reference>
<keyword evidence="7" id="KW-0732">Signal</keyword>
<dbReference type="InterPro" id="IPR036034">
    <property type="entry name" value="PDZ_sf"/>
</dbReference>
<feature type="active site" description="Charge relay system" evidence="14">
    <location>
        <position position="135"/>
    </location>
</feature>
<dbReference type="SUPFAM" id="SSF50494">
    <property type="entry name" value="Trypsin-like serine proteases"/>
    <property type="match status" value="1"/>
</dbReference>
<dbReference type="GO" id="GO:0006508">
    <property type="term" value="P:proteolysis"/>
    <property type="evidence" value="ECO:0007669"/>
    <property type="project" value="UniProtKB-KW"/>
</dbReference>
<sequence>MSPLSCRRRGAALAAVLLAGTAVFDAAGWLPVRAYAQSAAPTQTQPGAPAVAAPQVVLPGFGDLVAKVRPAVVTITTTARSGAEMGMSPFPPGSPQDRMFRRYFGGGDDAPARQVRGLGSGFIVDADGYIVTNNHVVKDATEVEVTLDDGRELPARIVGRDPRTDLALLKVDAGVPLPFLNLGDSDRARPGDWVIAVGNPFGLGGTVTAGILSARGRDIHSGPYDDFLQIDAPINRGNSGGPLFALDGTVIGVNTAIFSPSGGSIGIGFAIPSNLVKSVVAQLRQNGHVERGYIGAMTQPVDLTMARALHLAKPEGALVAQVEENSPAARAGLQPGDVVTAVNDQPVRSPRDLARAVADLRPGTEATLTARRNGEDRQLSVRVAALQDRGADEVGGEEEVGGSRGRLGIALATVEEARRAGAEIPPGTEGAVVAGVRPGSPAAEAGLRPGDIITAVGSKRVDSPDAVVSAIRQAARANGGAVALRLLRDGQSLFVAVQQPGSDRSRSGVSPGLSGPIR</sequence>
<dbReference type="GO" id="GO:0042597">
    <property type="term" value="C:periplasmic space"/>
    <property type="evidence" value="ECO:0007669"/>
    <property type="project" value="UniProtKB-SubCell"/>
</dbReference>
<evidence type="ECO:0000256" key="11">
    <source>
        <dbReference type="ARBA" id="ARBA00022825"/>
    </source>
</evidence>
<dbReference type="Pfam" id="PF13365">
    <property type="entry name" value="Trypsin_2"/>
    <property type="match status" value="1"/>
</dbReference>
<feature type="binding site" evidence="15">
    <location>
        <position position="135"/>
    </location>
    <ligand>
        <name>substrate</name>
    </ligand>
</feature>
<dbReference type="InterPro" id="IPR011782">
    <property type="entry name" value="Pept_S1C_Do"/>
</dbReference>
<feature type="region of interest" description="Disordered" evidence="16">
    <location>
        <begin position="498"/>
        <end position="518"/>
    </location>
</feature>
<comment type="catalytic activity">
    <reaction evidence="1">
        <text>Acts on substrates that are at least partially unfolded. The cleavage site P1 residue is normally between a pair of hydrophobic residues, such as Val-|-Val.</text>
        <dbReference type="EC" id="3.4.21.107"/>
    </reaction>
</comment>
<organism evidence="18 19">
    <name type="scientific">Roseomonas acroporae</name>
    <dbReference type="NCBI Taxonomy" id="2937791"/>
    <lineage>
        <taxon>Bacteria</taxon>
        <taxon>Pseudomonadati</taxon>
        <taxon>Pseudomonadota</taxon>
        <taxon>Alphaproteobacteria</taxon>
        <taxon>Acetobacterales</taxon>
        <taxon>Roseomonadaceae</taxon>
        <taxon>Roseomonas</taxon>
    </lineage>
</organism>
<feature type="binding site" evidence="15">
    <location>
        <begin position="237"/>
        <end position="239"/>
    </location>
    <ligand>
        <name>substrate</name>
    </ligand>
</feature>
<evidence type="ECO:0000256" key="3">
    <source>
        <dbReference type="ARBA" id="ARBA00010541"/>
    </source>
</evidence>
<dbReference type="CDD" id="cd10839">
    <property type="entry name" value="cpPDZ1_DegP-like"/>
    <property type="match status" value="1"/>
</dbReference>
<feature type="binding site" evidence="15">
    <location>
        <position position="165"/>
    </location>
    <ligand>
        <name>substrate</name>
    </ligand>
</feature>
<evidence type="ECO:0000256" key="9">
    <source>
        <dbReference type="ARBA" id="ARBA00022764"/>
    </source>
</evidence>
<dbReference type="EMBL" id="JALPRX010000089">
    <property type="protein sequence ID" value="MCK8786547.1"/>
    <property type="molecule type" value="Genomic_DNA"/>
</dbReference>
<dbReference type="Proteomes" id="UP001139516">
    <property type="component" value="Unassembled WGS sequence"/>
</dbReference>
<evidence type="ECO:0000256" key="12">
    <source>
        <dbReference type="ARBA" id="ARBA00023016"/>
    </source>
</evidence>
<dbReference type="PANTHER" id="PTHR22939:SF130">
    <property type="entry name" value="PERIPLASMIC SERINE ENDOPROTEASE DEGP-LIKE-RELATED"/>
    <property type="match status" value="1"/>
</dbReference>
<dbReference type="Gene3D" id="2.30.42.10">
    <property type="match status" value="2"/>
</dbReference>
<evidence type="ECO:0000256" key="10">
    <source>
        <dbReference type="ARBA" id="ARBA00022801"/>
    </source>
</evidence>
<dbReference type="SMART" id="SM00228">
    <property type="entry name" value="PDZ"/>
    <property type="match status" value="2"/>
</dbReference>
<dbReference type="Pfam" id="PF17820">
    <property type="entry name" value="PDZ_6"/>
    <property type="match status" value="1"/>
</dbReference>
<dbReference type="AlphaFoldDB" id="A0A9X1YB97"/>
<evidence type="ECO:0000313" key="19">
    <source>
        <dbReference type="Proteomes" id="UP001139516"/>
    </source>
</evidence>
<feature type="domain" description="PDZ" evidence="17">
    <location>
        <begin position="316"/>
        <end position="349"/>
    </location>
</feature>
<evidence type="ECO:0000256" key="7">
    <source>
        <dbReference type="ARBA" id="ARBA00022729"/>
    </source>
</evidence>
<accession>A0A9X1YB97</accession>
<dbReference type="PANTHER" id="PTHR22939">
    <property type="entry name" value="SERINE PROTEASE FAMILY S1C HTRA-RELATED"/>
    <property type="match status" value="1"/>
</dbReference>
<dbReference type="CDD" id="cd06779">
    <property type="entry name" value="cpPDZ_Deg_HtrA-like"/>
    <property type="match status" value="1"/>
</dbReference>